<keyword evidence="2" id="KW-1185">Reference proteome</keyword>
<dbReference type="AlphaFoldDB" id="A0A543PDQ5"/>
<comment type="caution">
    <text evidence="1">The sequence shown here is derived from an EMBL/GenBank/DDBJ whole genome shotgun (WGS) entry which is preliminary data.</text>
</comment>
<protein>
    <submittedName>
        <fullName evidence="1">Uncharacterized protein</fullName>
    </submittedName>
</protein>
<dbReference type="OrthoDB" id="5193878at2"/>
<gene>
    <name evidence="1" type="ORF">FHU33_1606</name>
</gene>
<sequence>MTVDDATLLRTAADRLEHLAARTTPGDWRLGGLLATRPEVVAHAPDGGTEHVAEARAWTGAWIAALSPALAAPLTAWLRAAAGAPDPHAVEVARTLVQRLP</sequence>
<reference evidence="1 2" key="1">
    <citation type="submission" date="2019-06" db="EMBL/GenBank/DDBJ databases">
        <title>Sequencing the genomes of 1000 actinobacteria strains.</title>
        <authorList>
            <person name="Klenk H.-P."/>
        </authorList>
    </citation>
    <scope>NUCLEOTIDE SEQUENCE [LARGE SCALE GENOMIC DNA]</scope>
    <source>
        <strain evidence="1 2">DSM 46837</strain>
    </source>
</reference>
<evidence type="ECO:0000313" key="1">
    <source>
        <dbReference type="EMBL" id="TQN42211.1"/>
    </source>
</evidence>
<name>A0A543PDQ5_9ACTN</name>
<accession>A0A543PDQ5</accession>
<dbReference type="Proteomes" id="UP000319865">
    <property type="component" value="Unassembled WGS sequence"/>
</dbReference>
<dbReference type="EMBL" id="VFQE01000001">
    <property type="protein sequence ID" value="TQN42211.1"/>
    <property type="molecule type" value="Genomic_DNA"/>
</dbReference>
<organism evidence="1 2">
    <name type="scientific">Blastococcus colisei</name>
    <dbReference type="NCBI Taxonomy" id="1564162"/>
    <lineage>
        <taxon>Bacteria</taxon>
        <taxon>Bacillati</taxon>
        <taxon>Actinomycetota</taxon>
        <taxon>Actinomycetes</taxon>
        <taxon>Geodermatophilales</taxon>
        <taxon>Geodermatophilaceae</taxon>
        <taxon>Blastococcus</taxon>
    </lineage>
</organism>
<dbReference type="RefSeq" id="WP_142024858.1">
    <property type="nucleotide sequence ID" value="NZ_VFQE01000001.1"/>
</dbReference>
<proteinExistence type="predicted"/>
<evidence type="ECO:0000313" key="2">
    <source>
        <dbReference type="Proteomes" id="UP000319865"/>
    </source>
</evidence>